<reference evidence="1 2" key="1">
    <citation type="submission" date="2017-06" db="EMBL/GenBank/DDBJ databases">
        <title>Novel microbial phyla capable of carbon fixation and sulfur reduction in deep-sea sediments.</title>
        <authorList>
            <person name="Huang J."/>
            <person name="Baker B."/>
            <person name="Wang Y."/>
        </authorList>
    </citation>
    <scope>NUCLEOTIDE SEQUENCE [LARGE SCALE GENOMIC DNA]</scope>
    <source>
        <strain evidence="1">B3_LCP</strain>
    </source>
</reference>
<evidence type="ECO:0000313" key="2">
    <source>
        <dbReference type="Proteomes" id="UP000319619"/>
    </source>
</evidence>
<organism evidence="1 2">
    <name type="scientific">candidate division LCP-89 bacterium B3_LCP</name>
    <dbReference type="NCBI Taxonomy" id="2012998"/>
    <lineage>
        <taxon>Bacteria</taxon>
        <taxon>Pseudomonadati</taxon>
        <taxon>Bacteria division LCP-89</taxon>
    </lineage>
</organism>
<protein>
    <submittedName>
        <fullName evidence="1">Uncharacterized protein</fullName>
    </submittedName>
</protein>
<gene>
    <name evidence="1" type="ORF">CEE37_05895</name>
</gene>
<evidence type="ECO:0000313" key="1">
    <source>
        <dbReference type="EMBL" id="TKJ41196.1"/>
    </source>
</evidence>
<sequence>MAPTNPENFLRQIKDPAFLRKCVVFIGAGLSIPPGKRWDKLVREIATKCVVEVQSKTNKQIIDDCLLKPDAYKKAFRELFPKYQAACRTALPYILHIEFKAYITTNFGPYLRNLASSRDINRVHVYPDLPLNHGLSKAIYYIHGCYDSEDPNSDPEQLIFGFQSFEDGYGSPSLLPGFLLSLFTYENILFLGFDPLEEKIRAILEESIEVRKSVWQTNSKHGNTGPKRYVLWPSPLIDNAGERAKLESTIEEFKALDLDPITYDPIYEDYSGLEKLLHEIIAQEEFVNRPPPFTSGFDL</sequence>
<proteinExistence type="predicted"/>
<name>A0A532V1V9_UNCL8</name>
<comment type="caution">
    <text evidence="1">The sequence shown here is derived from an EMBL/GenBank/DDBJ whole genome shotgun (WGS) entry which is preliminary data.</text>
</comment>
<dbReference type="Pfam" id="PF13289">
    <property type="entry name" value="SIR2_2"/>
    <property type="match status" value="1"/>
</dbReference>
<accession>A0A532V1V9</accession>
<dbReference type="Proteomes" id="UP000319619">
    <property type="component" value="Unassembled WGS sequence"/>
</dbReference>
<dbReference type="AlphaFoldDB" id="A0A532V1V9"/>
<dbReference type="EMBL" id="NJBN01000003">
    <property type="protein sequence ID" value="TKJ41196.1"/>
    <property type="molecule type" value="Genomic_DNA"/>
</dbReference>